<dbReference type="GO" id="GO:0005634">
    <property type="term" value="C:nucleus"/>
    <property type="evidence" value="ECO:0007669"/>
    <property type="project" value="UniProtKB-UniRule"/>
</dbReference>
<feature type="region of interest" description="Disordered" evidence="2">
    <location>
        <begin position="46"/>
        <end position="69"/>
    </location>
</feature>
<reference evidence="4" key="1">
    <citation type="journal article" date="2011" name="Nat. Biotechnol.">
        <title>The genomic sequence of the Chinese hamster ovary (CHO)-K1 cell line.</title>
        <authorList>
            <person name="Xu X."/>
            <person name="Nagarajan H."/>
            <person name="Lewis N.E."/>
            <person name="Pan S."/>
            <person name="Cai Z."/>
            <person name="Liu X."/>
            <person name="Chen W."/>
            <person name="Xie M."/>
            <person name="Wang W."/>
            <person name="Hammond S."/>
            <person name="Andersen M.R."/>
            <person name="Neff N."/>
            <person name="Passarelli B."/>
            <person name="Koh W."/>
            <person name="Fan H.C."/>
            <person name="Wang J."/>
            <person name="Gui Y."/>
            <person name="Lee K.H."/>
            <person name="Betenbaugh M.J."/>
            <person name="Quake S.R."/>
            <person name="Famili I."/>
            <person name="Palsson B.O."/>
            <person name="Wang J."/>
        </authorList>
    </citation>
    <scope>NUCLEOTIDE SEQUENCE [LARGE SCALE GENOMIC DNA]</scope>
    <source>
        <strain evidence="4">CHO K1 cell line</strain>
    </source>
</reference>
<dbReference type="EC" id="1.14.11.80" evidence="1"/>
<keyword evidence="1" id="KW-0479">Metal-binding</keyword>
<dbReference type="GO" id="GO:0045944">
    <property type="term" value="P:positive regulation of transcription by RNA polymerase II"/>
    <property type="evidence" value="ECO:0007669"/>
    <property type="project" value="TreeGrafter"/>
</dbReference>
<evidence type="ECO:0000313" key="4">
    <source>
        <dbReference type="Proteomes" id="UP000001075"/>
    </source>
</evidence>
<dbReference type="GO" id="GO:0141166">
    <property type="term" value="P:chromosomal 5-methylcytosine DNA demethylation pathway"/>
    <property type="evidence" value="ECO:0007669"/>
    <property type="project" value="UniProtKB-UniRule"/>
</dbReference>
<dbReference type="STRING" id="10029.G3IMN5"/>
<comment type="similarity">
    <text evidence="1">Belongs to the TET family.</text>
</comment>
<evidence type="ECO:0000256" key="2">
    <source>
        <dbReference type="SAM" id="MobiDB-lite"/>
    </source>
</evidence>
<dbReference type="Proteomes" id="UP000001075">
    <property type="component" value="Unassembled WGS sequence"/>
</dbReference>
<dbReference type="PANTHER" id="PTHR23358">
    <property type="entry name" value="METHYLCYTOSINE DIOXYGENASE TET"/>
    <property type="match status" value="1"/>
</dbReference>
<organism evidence="3 4">
    <name type="scientific">Cricetulus griseus</name>
    <name type="common">Chinese hamster</name>
    <name type="synonym">Cricetulus barabensis griseus</name>
    <dbReference type="NCBI Taxonomy" id="10029"/>
    <lineage>
        <taxon>Eukaryota</taxon>
        <taxon>Metazoa</taxon>
        <taxon>Chordata</taxon>
        <taxon>Craniata</taxon>
        <taxon>Vertebrata</taxon>
        <taxon>Euteleostomi</taxon>
        <taxon>Mammalia</taxon>
        <taxon>Eutheria</taxon>
        <taxon>Euarchontoglires</taxon>
        <taxon>Glires</taxon>
        <taxon>Rodentia</taxon>
        <taxon>Myomorpha</taxon>
        <taxon>Muroidea</taxon>
        <taxon>Cricetidae</taxon>
        <taxon>Cricetinae</taxon>
        <taxon>Cricetulus</taxon>
    </lineage>
</organism>
<proteinExistence type="inferred from homology"/>
<dbReference type="GO" id="GO:0040029">
    <property type="term" value="P:epigenetic regulation of gene expression"/>
    <property type="evidence" value="ECO:0007669"/>
    <property type="project" value="InterPro"/>
</dbReference>
<dbReference type="GO" id="GO:0070579">
    <property type="term" value="F:DNA 5-methylcytosine dioxygenase activity"/>
    <property type="evidence" value="ECO:0007669"/>
    <property type="project" value="UniProtKB-UniRule"/>
</dbReference>
<comment type="cofactor">
    <cofactor evidence="1">
        <name>Zn(2+)</name>
        <dbReference type="ChEBI" id="CHEBI:29105"/>
    </cofactor>
    <text evidence="1">The zinc ions have a structural role.</text>
</comment>
<dbReference type="EMBL" id="JH004917">
    <property type="protein sequence ID" value="EGW13898.1"/>
    <property type="molecule type" value="Genomic_DNA"/>
</dbReference>
<comment type="cofactor">
    <cofactor evidence="1">
        <name>Fe(2+)</name>
        <dbReference type="ChEBI" id="CHEBI:29033"/>
    </cofactor>
    <text evidence="1">Binds 1 Fe(2+) ion per subunit.</text>
</comment>
<feature type="compositionally biased region" description="Basic and acidic residues" evidence="2">
    <location>
        <begin position="12"/>
        <end position="22"/>
    </location>
</feature>
<dbReference type="AlphaFoldDB" id="G3IMN5"/>
<accession>G3IMN5</accession>
<dbReference type="InterPro" id="IPR040175">
    <property type="entry name" value="TET1/2/3"/>
</dbReference>
<dbReference type="PANTHER" id="PTHR23358:SF3">
    <property type="entry name" value="METHYLCYTOSINE DIOXYGENASE TET2"/>
    <property type="match status" value="1"/>
</dbReference>
<comment type="function">
    <text evidence="1">Dioxygenase that catalyzes the conversion of the modified genomic base 5-methylcytosine (5mC) into 5-hydroxymethylcytosine (5hmC) and plays a key role in epigenetic chromatin reprogramming during embryonic development.</text>
</comment>
<evidence type="ECO:0000313" key="3">
    <source>
        <dbReference type="EMBL" id="EGW13898.1"/>
    </source>
</evidence>
<comment type="catalytic activity">
    <reaction evidence="1">
        <text>a 5-methyl-2'-deoxycytidine in DNA + 2-oxoglutarate + O2 = a 5-hydroxymethyl-2'-deoxycytidine in DNA + succinate + CO2</text>
        <dbReference type="Rhea" id="RHEA:52636"/>
        <dbReference type="Rhea" id="RHEA-COMP:11370"/>
        <dbReference type="Rhea" id="RHEA-COMP:13315"/>
        <dbReference type="ChEBI" id="CHEBI:15379"/>
        <dbReference type="ChEBI" id="CHEBI:16526"/>
        <dbReference type="ChEBI" id="CHEBI:16810"/>
        <dbReference type="ChEBI" id="CHEBI:30031"/>
        <dbReference type="ChEBI" id="CHEBI:85454"/>
        <dbReference type="ChEBI" id="CHEBI:136731"/>
        <dbReference type="EC" id="1.14.11.80"/>
    </reaction>
</comment>
<feature type="region of interest" description="Disordered" evidence="2">
    <location>
        <begin position="1"/>
        <end position="22"/>
    </location>
</feature>
<keyword evidence="1" id="KW-0862">Zinc</keyword>
<dbReference type="InParanoid" id="G3IMN5"/>
<gene>
    <name evidence="3" type="ORF">I79_025176</name>
</gene>
<dbReference type="GO" id="GO:0008270">
    <property type="term" value="F:zinc ion binding"/>
    <property type="evidence" value="ECO:0007669"/>
    <property type="project" value="UniProtKB-UniRule"/>
</dbReference>
<comment type="catalytic activity">
    <reaction evidence="1">
        <text>a 5-formyl-2'-deoxycytidine in DNA + 2-oxoglutarate + O2 = a 5-carboxyl-2'-deoxycytidine in DNA + succinate + CO2 + H(+)</text>
        <dbReference type="Rhea" id="RHEA:53832"/>
        <dbReference type="Rhea" id="RHEA-COMP:13656"/>
        <dbReference type="Rhea" id="RHEA-COMP:13657"/>
        <dbReference type="ChEBI" id="CHEBI:15378"/>
        <dbReference type="ChEBI" id="CHEBI:15379"/>
        <dbReference type="ChEBI" id="CHEBI:16526"/>
        <dbReference type="ChEBI" id="CHEBI:16810"/>
        <dbReference type="ChEBI" id="CHEBI:30031"/>
        <dbReference type="ChEBI" id="CHEBI:137731"/>
        <dbReference type="ChEBI" id="CHEBI:137732"/>
        <dbReference type="EC" id="1.14.11.80"/>
    </reaction>
</comment>
<keyword evidence="1" id="KW-0408">Iron</keyword>
<comment type="catalytic activity">
    <reaction evidence="1">
        <text>a 5-hydroxymethyl-2'-deoxycytidine in DNA + 2-oxoglutarate + O2 = a 5-formyl-2'-deoxycytidine in DNA + succinate + CO2 + H2O</text>
        <dbReference type="Rhea" id="RHEA:53828"/>
        <dbReference type="Rhea" id="RHEA-COMP:13315"/>
        <dbReference type="Rhea" id="RHEA-COMP:13656"/>
        <dbReference type="ChEBI" id="CHEBI:15377"/>
        <dbReference type="ChEBI" id="CHEBI:15379"/>
        <dbReference type="ChEBI" id="CHEBI:16526"/>
        <dbReference type="ChEBI" id="CHEBI:16810"/>
        <dbReference type="ChEBI" id="CHEBI:30031"/>
        <dbReference type="ChEBI" id="CHEBI:136731"/>
        <dbReference type="ChEBI" id="CHEBI:137731"/>
        <dbReference type="EC" id="1.14.11.80"/>
    </reaction>
</comment>
<name>G3IMN5_CRIGR</name>
<sequence>MANVSTLVGTLTREDNREIGGEPKDEQLRVLPMYRISPVEEFGVLKGSDHVSPKSHGKGVKHEPTELEELSEPSYLRFIQSLAENTGFMTTDSTVTTSPYAFTQVTGPYNRYA</sequence>
<keyword evidence="1" id="KW-0560">Oxidoreductase</keyword>
<dbReference type="GO" id="GO:0030099">
    <property type="term" value="P:myeloid cell differentiation"/>
    <property type="evidence" value="ECO:0007669"/>
    <property type="project" value="TreeGrafter"/>
</dbReference>
<evidence type="ECO:0000256" key="1">
    <source>
        <dbReference type="RuleBase" id="RU367064"/>
    </source>
</evidence>
<protein>
    <recommendedName>
        <fullName evidence="1">Methylcytosine dioxygenase TET</fullName>
        <ecNumber evidence="1">1.14.11.80</ecNumber>
    </recommendedName>
</protein>
<keyword evidence="1 3" id="KW-0223">Dioxygenase</keyword>